<reference evidence="1 2" key="1">
    <citation type="submission" date="2017-01" db="EMBL/GenBank/DDBJ databases">
        <title>Genome Sequencing of a Marine Spirillum, Oceanospirillum multiglobuliferum ATCC 33336, from Japan.</title>
        <authorList>
            <person name="Carney J.G."/>
            <person name="Trachtenberg A.M."/>
            <person name="Rheaume B.A."/>
            <person name="Linnane J.D."/>
            <person name="Pitts N.L."/>
            <person name="Mykles D.L."/>
            <person name="Maclea K.S."/>
        </authorList>
    </citation>
    <scope>NUCLEOTIDE SEQUENCE [LARGE SCALE GENOMIC DNA]</scope>
    <source>
        <strain evidence="1 2">ATCC 33336</strain>
    </source>
</reference>
<evidence type="ECO:0000313" key="2">
    <source>
        <dbReference type="Proteomes" id="UP000191418"/>
    </source>
</evidence>
<evidence type="ECO:0000313" key="1">
    <source>
        <dbReference type="EMBL" id="OPX57043.1"/>
    </source>
</evidence>
<sequence length="92" mass="10274">MAAQHRIKPNQHMKNSLNLVAAALNSLERLNLTVLEIDLNHAMPRIGVQAGKGCHDLKGTTSCYTQKAGQRMVEKCATLNECQVFWQQAAWQ</sequence>
<name>A0A1T4QZ48_9GAMM</name>
<accession>A0A1T4QZ48</accession>
<keyword evidence="2" id="KW-1185">Reference proteome</keyword>
<dbReference type="Proteomes" id="UP000191418">
    <property type="component" value="Unassembled WGS sequence"/>
</dbReference>
<protein>
    <submittedName>
        <fullName evidence="1">Uncharacterized protein</fullName>
    </submittedName>
</protein>
<gene>
    <name evidence="1" type="ORF">BTE48_01025</name>
</gene>
<organism evidence="1 2">
    <name type="scientific">Oceanospirillum multiglobuliferum</name>
    <dbReference type="NCBI Taxonomy" id="64969"/>
    <lineage>
        <taxon>Bacteria</taxon>
        <taxon>Pseudomonadati</taxon>
        <taxon>Pseudomonadota</taxon>
        <taxon>Gammaproteobacteria</taxon>
        <taxon>Oceanospirillales</taxon>
        <taxon>Oceanospirillaceae</taxon>
        <taxon>Oceanospirillum</taxon>
    </lineage>
</organism>
<dbReference type="AlphaFoldDB" id="A0A1T4QZ48"/>
<dbReference type="EMBL" id="MTSM01000001">
    <property type="protein sequence ID" value="OPX57043.1"/>
    <property type="molecule type" value="Genomic_DNA"/>
</dbReference>
<proteinExistence type="predicted"/>
<comment type="caution">
    <text evidence="1">The sequence shown here is derived from an EMBL/GenBank/DDBJ whole genome shotgun (WGS) entry which is preliminary data.</text>
</comment>
<dbReference type="STRING" id="64969.SAMN02745127_02097"/>
<dbReference type="RefSeq" id="WP_078745678.1">
    <property type="nucleotide sequence ID" value="NZ_FUXG01000013.1"/>
</dbReference>